<sequence length="137" mass="15267">MSIEQGKYFIKSLGSESLWVGVGPVPPVYPPYPSPLRGVVDQIRDPITVTPVGGDNYTLKIGRTAIGHDEEGIVRLVHYGDQDVKWAIDRGNGEGQFRIKIPNSDKYWTHSGEAFEPIRLEGANGEKTQLWKFESVN</sequence>
<evidence type="ECO:0000313" key="1">
    <source>
        <dbReference type="EMBL" id="CUA75695.1"/>
    </source>
</evidence>
<gene>
    <name evidence="1" type="ORF">RSOLAG22IIIB_11923</name>
</gene>
<evidence type="ECO:0008006" key="3">
    <source>
        <dbReference type="Google" id="ProtNLM"/>
    </source>
</evidence>
<reference evidence="1 2" key="1">
    <citation type="submission" date="2015-07" db="EMBL/GenBank/DDBJ databases">
        <authorList>
            <person name="Noorani M."/>
        </authorList>
    </citation>
    <scope>NUCLEOTIDE SEQUENCE [LARGE SCALE GENOMIC DNA]</scope>
    <source>
        <strain evidence="1">BBA 69670</strain>
    </source>
</reference>
<dbReference type="Gene3D" id="2.80.10.50">
    <property type="match status" value="1"/>
</dbReference>
<dbReference type="Proteomes" id="UP000044841">
    <property type="component" value="Unassembled WGS sequence"/>
</dbReference>
<name>A0A0K6GB55_9AGAM</name>
<proteinExistence type="predicted"/>
<protein>
    <recommendedName>
        <fullName evidence="3">Ricin B lectin domain-containing protein</fullName>
    </recommendedName>
</protein>
<evidence type="ECO:0000313" key="2">
    <source>
        <dbReference type="Proteomes" id="UP000044841"/>
    </source>
</evidence>
<keyword evidence="2" id="KW-1185">Reference proteome</keyword>
<dbReference type="AlphaFoldDB" id="A0A0K6GB55"/>
<dbReference type="InterPro" id="IPR035992">
    <property type="entry name" value="Ricin_B-like_lectins"/>
</dbReference>
<accession>A0A0K6GB55</accession>
<dbReference type="EMBL" id="CYGV01001592">
    <property type="protein sequence ID" value="CUA75695.1"/>
    <property type="molecule type" value="Genomic_DNA"/>
</dbReference>
<organism evidence="1 2">
    <name type="scientific">Rhizoctonia solani</name>
    <dbReference type="NCBI Taxonomy" id="456999"/>
    <lineage>
        <taxon>Eukaryota</taxon>
        <taxon>Fungi</taxon>
        <taxon>Dikarya</taxon>
        <taxon>Basidiomycota</taxon>
        <taxon>Agaricomycotina</taxon>
        <taxon>Agaricomycetes</taxon>
        <taxon>Cantharellales</taxon>
        <taxon>Ceratobasidiaceae</taxon>
        <taxon>Rhizoctonia</taxon>
    </lineage>
</organism>
<dbReference type="SUPFAM" id="SSF50370">
    <property type="entry name" value="Ricin B-like lectins"/>
    <property type="match status" value="1"/>
</dbReference>